<protein>
    <recommendedName>
        <fullName evidence="6">DinB family protein</fullName>
    </recommendedName>
</protein>
<dbReference type="GO" id="GO:0046872">
    <property type="term" value="F:metal ion binding"/>
    <property type="evidence" value="ECO:0007669"/>
    <property type="project" value="UniProtKB-KW"/>
</dbReference>
<accession>A0A0P7AY41</accession>
<proteinExistence type="inferred from homology"/>
<evidence type="ECO:0000256" key="3">
    <source>
        <dbReference type="SAM" id="SignalP"/>
    </source>
</evidence>
<dbReference type="SUPFAM" id="SSF109854">
    <property type="entry name" value="DinB/YfiT-like putative metalloenzymes"/>
    <property type="match status" value="1"/>
</dbReference>
<name>A0A0P7AY41_9FLAO</name>
<dbReference type="STRING" id="1300341.I595_1421"/>
<evidence type="ECO:0008006" key="6">
    <source>
        <dbReference type="Google" id="ProtNLM"/>
    </source>
</evidence>
<evidence type="ECO:0000256" key="2">
    <source>
        <dbReference type="ARBA" id="ARBA00022723"/>
    </source>
</evidence>
<dbReference type="OrthoDB" id="837585at2"/>
<evidence type="ECO:0000313" key="5">
    <source>
        <dbReference type="Proteomes" id="UP000050280"/>
    </source>
</evidence>
<keyword evidence="2" id="KW-0479">Metal-binding</keyword>
<dbReference type="AlphaFoldDB" id="A0A0P7AY41"/>
<dbReference type="Gene3D" id="1.20.120.450">
    <property type="entry name" value="dinb family like domain"/>
    <property type="match status" value="1"/>
</dbReference>
<keyword evidence="3" id="KW-0732">Signal</keyword>
<gene>
    <name evidence="4" type="ORF">I595_1421</name>
</gene>
<comment type="similarity">
    <text evidence="1">Belongs to the DinB family.</text>
</comment>
<keyword evidence="5" id="KW-1185">Reference proteome</keyword>
<dbReference type="EMBL" id="LDJX01000002">
    <property type="protein sequence ID" value="KPM32994.1"/>
    <property type="molecule type" value="Genomic_DNA"/>
</dbReference>
<feature type="signal peptide" evidence="3">
    <location>
        <begin position="1"/>
        <end position="18"/>
    </location>
</feature>
<reference evidence="4 5" key="1">
    <citation type="submission" date="2015-09" db="EMBL/GenBank/DDBJ databases">
        <title>Genome sequence of the marine flavobacterium Croceitalea dokdonensis DOKDO 023 that contains proton- and sodium-pumping rhodopsins.</title>
        <authorList>
            <person name="Kwon S.-K."/>
            <person name="Lee H.K."/>
            <person name="Kwak M.-J."/>
            <person name="Kim J.F."/>
        </authorList>
    </citation>
    <scope>NUCLEOTIDE SEQUENCE [LARGE SCALE GENOMIC DNA]</scope>
    <source>
        <strain evidence="4 5">DOKDO 023</strain>
    </source>
</reference>
<dbReference type="InterPro" id="IPR007837">
    <property type="entry name" value="DinB"/>
</dbReference>
<evidence type="ECO:0000256" key="1">
    <source>
        <dbReference type="ARBA" id="ARBA00008635"/>
    </source>
</evidence>
<feature type="chain" id="PRO_5006135187" description="DinB family protein" evidence="3">
    <location>
        <begin position="19"/>
        <end position="196"/>
    </location>
</feature>
<evidence type="ECO:0000313" key="4">
    <source>
        <dbReference type="EMBL" id="KPM32994.1"/>
    </source>
</evidence>
<dbReference type="InterPro" id="IPR034660">
    <property type="entry name" value="DinB/YfiT-like"/>
</dbReference>
<dbReference type="PATRIC" id="fig|1300341.3.peg.1614"/>
<organism evidence="4 5">
    <name type="scientific">Croceitalea dokdonensis DOKDO 023</name>
    <dbReference type="NCBI Taxonomy" id="1300341"/>
    <lineage>
        <taxon>Bacteria</taxon>
        <taxon>Pseudomonadati</taxon>
        <taxon>Bacteroidota</taxon>
        <taxon>Flavobacteriia</taxon>
        <taxon>Flavobacteriales</taxon>
        <taxon>Flavobacteriaceae</taxon>
        <taxon>Croceitalea</taxon>
    </lineage>
</organism>
<dbReference type="Pfam" id="PF05163">
    <property type="entry name" value="DinB"/>
    <property type="match status" value="1"/>
</dbReference>
<sequence>MLKFIGLCCLLASWNLQAQNMELPYRQIPDYPQDYGSGNIVGRMIDGLGYRYYWATEGLTASDLEYKPSINARSILETLQHIYGMSEMILESPKGEPSIRPKDFSIYRFEELRSKTLQHLDAASKLLKGKTAEEIGEFNVTFQRGEKQTEFPYWNMVNGMLSDCIYHTGQIVVMRRSNGNPQNPNVNVFLGKTRDN</sequence>
<dbReference type="Proteomes" id="UP000050280">
    <property type="component" value="Unassembled WGS sequence"/>
</dbReference>
<comment type="caution">
    <text evidence="4">The sequence shown here is derived from an EMBL/GenBank/DDBJ whole genome shotgun (WGS) entry which is preliminary data.</text>
</comment>
<dbReference type="RefSeq" id="WP_083467506.1">
    <property type="nucleotide sequence ID" value="NZ_LDJX01000002.1"/>
</dbReference>